<accession>A0A2K3KU89</accession>
<reference evidence="1 2" key="2">
    <citation type="journal article" date="2017" name="Front. Plant Sci.">
        <title>Gene Classification and Mining of Molecular Markers Useful in Red Clover (Trifolium pratense) Breeding.</title>
        <authorList>
            <person name="Istvanek J."/>
            <person name="Dluhosova J."/>
            <person name="Dluhos P."/>
            <person name="Patkova L."/>
            <person name="Nedelnik J."/>
            <person name="Repkova J."/>
        </authorList>
    </citation>
    <scope>NUCLEOTIDE SEQUENCE [LARGE SCALE GENOMIC DNA]</scope>
    <source>
        <strain evidence="2">cv. Tatra</strain>
        <tissue evidence="1">Young leaves</tissue>
    </source>
</reference>
<evidence type="ECO:0000313" key="1">
    <source>
        <dbReference type="EMBL" id="PNX69858.1"/>
    </source>
</evidence>
<sequence>MDLRTFSITTAAVPWNMEVYSDDEATGKEDVCETEGFTKQKNATA</sequence>
<comment type="caution">
    <text evidence="1">The sequence shown here is derived from an EMBL/GenBank/DDBJ whole genome shotgun (WGS) entry which is preliminary data.</text>
</comment>
<evidence type="ECO:0000313" key="2">
    <source>
        <dbReference type="Proteomes" id="UP000236291"/>
    </source>
</evidence>
<dbReference type="EMBL" id="ASHM01110263">
    <property type="protein sequence ID" value="PNX69858.1"/>
    <property type="molecule type" value="Genomic_DNA"/>
</dbReference>
<dbReference type="Proteomes" id="UP000236291">
    <property type="component" value="Unassembled WGS sequence"/>
</dbReference>
<reference evidence="1 2" key="1">
    <citation type="journal article" date="2014" name="Am. J. Bot.">
        <title>Genome assembly and annotation for red clover (Trifolium pratense; Fabaceae).</title>
        <authorList>
            <person name="Istvanek J."/>
            <person name="Jaros M."/>
            <person name="Krenek A."/>
            <person name="Repkova J."/>
        </authorList>
    </citation>
    <scope>NUCLEOTIDE SEQUENCE [LARGE SCALE GENOMIC DNA]</scope>
    <source>
        <strain evidence="2">cv. Tatra</strain>
        <tissue evidence="1">Young leaves</tissue>
    </source>
</reference>
<organism evidence="1 2">
    <name type="scientific">Trifolium pratense</name>
    <name type="common">Red clover</name>
    <dbReference type="NCBI Taxonomy" id="57577"/>
    <lineage>
        <taxon>Eukaryota</taxon>
        <taxon>Viridiplantae</taxon>
        <taxon>Streptophyta</taxon>
        <taxon>Embryophyta</taxon>
        <taxon>Tracheophyta</taxon>
        <taxon>Spermatophyta</taxon>
        <taxon>Magnoliopsida</taxon>
        <taxon>eudicotyledons</taxon>
        <taxon>Gunneridae</taxon>
        <taxon>Pentapetalae</taxon>
        <taxon>rosids</taxon>
        <taxon>fabids</taxon>
        <taxon>Fabales</taxon>
        <taxon>Fabaceae</taxon>
        <taxon>Papilionoideae</taxon>
        <taxon>50 kb inversion clade</taxon>
        <taxon>NPAAA clade</taxon>
        <taxon>Hologalegina</taxon>
        <taxon>IRL clade</taxon>
        <taxon>Trifolieae</taxon>
        <taxon>Trifolium</taxon>
    </lineage>
</organism>
<dbReference type="AlphaFoldDB" id="A0A2K3KU89"/>
<gene>
    <name evidence="1" type="ORF">L195_g056948</name>
</gene>
<protein>
    <submittedName>
        <fullName evidence="1">Uncharacterized protein</fullName>
    </submittedName>
</protein>
<proteinExistence type="predicted"/>
<name>A0A2K3KU89_TRIPR</name>